<name>A0A914UWY7_9BILA</name>
<dbReference type="Proteomes" id="UP000887566">
    <property type="component" value="Unplaced"/>
</dbReference>
<protein>
    <submittedName>
        <fullName evidence="3">Uncharacterized protein</fullName>
    </submittedName>
</protein>
<accession>A0A914UWY7</accession>
<reference evidence="3" key="1">
    <citation type="submission" date="2022-11" db="UniProtKB">
        <authorList>
            <consortium name="WormBaseParasite"/>
        </authorList>
    </citation>
    <scope>IDENTIFICATION</scope>
</reference>
<organism evidence="2 3">
    <name type="scientific">Plectus sambesii</name>
    <dbReference type="NCBI Taxonomy" id="2011161"/>
    <lineage>
        <taxon>Eukaryota</taxon>
        <taxon>Metazoa</taxon>
        <taxon>Ecdysozoa</taxon>
        <taxon>Nematoda</taxon>
        <taxon>Chromadorea</taxon>
        <taxon>Plectida</taxon>
        <taxon>Plectina</taxon>
        <taxon>Plectoidea</taxon>
        <taxon>Plectidae</taxon>
        <taxon>Plectus</taxon>
    </lineage>
</organism>
<dbReference type="AlphaFoldDB" id="A0A914UWY7"/>
<keyword evidence="2" id="KW-1185">Reference proteome</keyword>
<evidence type="ECO:0000256" key="1">
    <source>
        <dbReference type="SAM" id="MobiDB-lite"/>
    </source>
</evidence>
<proteinExistence type="predicted"/>
<sequence length="124" mass="13344">MGTKLRNEYEGTAVAHRVLWVGNRPAGRGNRCRNLPTSVDGDSTERHDAAHQRRRTWPAAPNARPPSVAPTTPKTAAAVSHRRLAQVGRSCGPSLDPIDRVPPPSEAVSLSPLPPHSMVVRAIP</sequence>
<feature type="region of interest" description="Disordered" evidence="1">
    <location>
        <begin position="24"/>
        <end position="124"/>
    </location>
</feature>
<dbReference type="WBParaSite" id="PSAMB.scaffold13276size2349.g35395.t1">
    <property type="protein sequence ID" value="PSAMB.scaffold13276size2349.g35395.t1"/>
    <property type="gene ID" value="PSAMB.scaffold13276size2349.g35395"/>
</dbReference>
<feature type="compositionally biased region" description="Low complexity" evidence="1">
    <location>
        <begin position="69"/>
        <end position="79"/>
    </location>
</feature>
<evidence type="ECO:0000313" key="3">
    <source>
        <dbReference type="WBParaSite" id="PSAMB.scaffold13276size2349.g35395.t1"/>
    </source>
</evidence>
<evidence type="ECO:0000313" key="2">
    <source>
        <dbReference type="Proteomes" id="UP000887566"/>
    </source>
</evidence>